<keyword evidence="3" id="KW-0949">S-adenosyl-L-methionine</keyword>
<organism evidence="5 6">
    <name type="scientific">Actinophytocola xinjiangensis</name>
    <dbReference type="NCBI Taxonomy" id="485602"/>
    <lineage>
        <taxon>Bacteria</taxon>
        <taxon>Bacillati</taxon>
        <taxon>Actinomycetota</taxon>
        <taxon>Actinomycetes</taxon>
        <taxon>Pseudonocardiales</taxon>
        <taxon>Pseudonocardiaceae</taxon>
    </lineage>
</organism>
<dbReference type="AlphaFoldDB" id="A0A7Z0WJR9"/>
<dbReference type="EMBL" id="MSIF01000010">
    <property type="protein sequence ID" value="OLF08993.1"/>
    <property type="molecule type" value="Genomic_DNA"/>
</dbReference>
<dbReference type="PANTHER" id="PTHR43464">
    <property type="entry name" value="METHYLTRANSFERASE"/>
    <property type="match status" value="1"/>
</dbReference>
<keyword evidence="1 5" id="KW-0489">Methyltransferase</keyword>
<protein>
    <submittedName>
        <fullName evidence="5">SAM-dependent methyltransferase</fullName>
    </submittedName>
</protein>
<dbReference type="SUPFAM" id="SSF53335">
    <property type="entry name" value="S-adenosyl-L-methionine-dependent methyltransferases"/>
    <property type="match status" value="1"/>
</dbReference>
<dbReference type="GO" id="GO:0032259">
    <property type="term" value="P:methylation"/>
    <property type="evidence" value="ECO:0007669"/>
    <property type="project" value="UniProtKB-KW"/>
</dbReference>
<dbReference type="Gene3D" id="3.40.50.150">
    <property type="entry name" value="Vaccinia Virus protein VP39"/>
    <property type="match status" value="1"/>
</dbReference>
<keyword evidence="2 5" id="KW-0808">Transferase</keyword>
<evidence type="ECO:0000256" key="3">
    <source>
        <dbReference type="ARBA" id="ARBA00022691"/>
    </source>
</evidence>
<name>A0A7Z0WJR9_9PSEU</name>
<gene>
    <name evidence="5" type="ORF">BLA60_20575</name>
</gene>
<comment type="caution">
    <text evidence="5">The sequence shown here is derived from an EMBL/GenBank/DDBJ whole genome shotgun (WGS) entry which is preliminary data.</text>
</comment>
<dbReference type="PANTHER" id="PTHR43464:SF19">
    <property type="entry name" value="UBIQUINONE BIOSYNTHESIS O-METHYLTRANSFERASE, MITOCHONDRIAL"/>
    <property type="match status" value="1"/>
</dbReference>
<sequence>MVHTHDGIDWNERLAAMRRVDEANAENDRMVAERLVGLVVSDGGHPTVVDVGSGAGGMSAAFASVMAGRGGGRVVLVDAVEELLVSAAEHAAGAGGDLVRVETVLADVADEGFGGGVPAADLVWASHVVHHLPDQQGAIDRLAGMVAPGGWLALGEGGLHTRCLPWDVGVGRPGLGDRLTAARDRWFVRMREQMAGSVRLPIGWTRALAATGLTGTTSFSYLTDFPAPADERVRLSVVDWLGWVSSVGEEYLDESDRAAVQRLLDPHDEAYVANRDDVFVLGASTVHLGHRAV</sequence>
<dbReference type="InterPro" id="IPR029063">
    <property type="entry name" value="SAM-dependent_MTases_sf"/>
</dbReference>
<dbReference type="OrthoDB" id="3382693at2"/>
<evidence type="ECO:0000313" key="6">
    <source>
        <dbReference type="Proteomes" id="UP000185696"/>
    </source>
</evidence>
<accession>A0A7Z0WJR9</accession>
<dbReference type="Pfam" id="PF08242">
    <property type="entry name" value="Methyltransf_12"/>
    <property type="match status" value="1"/>
</dbReference>
<evidence type="ECO:0000256" key="2">
    <source>
        <dbReference type="ARBA" id="ARBA00022679"/>
    </source>
</evidence>
<dbReference type="Proteomes" id="UP000185696">
    <property type="component" value="Unassembled WGS sequence"/>
</dbReference>
<reference evidence="5 6" key="1">
    <citation type="submission" date="2016-12" db="EMBL/GenBank/DDBJ databases">
        <title>The draft genome sequence of Actinophytocola xinjiangensis.</title>
        <authorList>
            <person name="Wang W."/>
            <person name="Yuan L."/>
        </authorList>
    </citation>
    <scope>NUCLEOTIDE SEQUENCE [LARGE SCALE GENOMIC DNA]</scope>
    <source>
        <strain evidence="5 6">CGMCC 4.4663</strain>
    </source>
</reference>
<feature type="domain" description="Methyltransferase type 12" evidence="4">
    <location>
        <begin position="49"/>
        <end position="152"/>
    </location>
</feature>
<evidence type="ECO:0000256" key="1">
    <source>
        <dbReference type="ARBA" id="ARBA00022603"/>
    </source>
</evidence>
<keyword evidence="6" id="KW-1185">Reference proteome</keyword>
<dbReference type="CDD" id="cd02440">
    <property type="entry name" value="AdoMet_MTases"/>
    <property type="match status" value="1"/>
</dbReference>
<dbReference type="InterPro" id="IPR013217">
    <property type="entry name" value="Methyltransf_12"/>
</dbReference>
<proteinExistence type="predicted"/>
<evidence type="ECO:0000313" key="5">
    <source>
        <dbReference type="EMBL" id="OLF08993.1"/>
    </source>
</evidence>
<evidence type="ECO:0000259" key="4">
    <source>
        <dbReference type="Pfam" id="PF08242"/>
    </source>
</evidence>
<dbReference type="GO" id="GO:0008168">
    <property type="term" value="F:methyltransferase activity"/>
    <property type="evidence" value="ECO:0007669"/>
    <property type="project" value="UniProtKB-KW"/>
</dbReference>